<gene>
    <name evidence="2" type="ORF">GGC33_11590</name>
</gene>
<evidence type="ECO:0000313" key="2">
    <source>
        <dbReference type="EMBL" id="MTF39564.1"/>
    </source>
</evidence>
<dbReference type="AlphaFoldDB" id="A0A844GST0"/>
<proteinExistence type="predicted"/>
<dbReference type="Proteomes" id="UP000437131">
    <property type="component" value="Unassembled WGS sequence"/>
</dbReference>
<dbReference type="RefSeq" id="WP_015220016.1">
    <property type="nucleotide sequence ID" value="NZ_WMIA01000014.1"/>
</dbReference>
<reference evidence="2 3" key="1">
    <citation type="submission" date="2019-11" db="EMBL/GenBank/DDBJ databases">
        <title>Isolation of a new High Light Tolerant Cyanobacteria.</title>
        <authorList>
            <person name="Dobson Z."/>
            <person name="Vaughn N."/>
            <person name="Vaughn M."/>
            <person name="Fromme P."/>
            <person name="Mazor Y."/>
        </authorList>
    </citation>
    <scope>NUCLEOTIDE SEQUENCE [LARGE SCALE GENOMIC DNA]</scope>
    <source>
        <strain evidence="2 3">0216</strain>
    </source>
</reference>
<evidence type="ECO:0000256" key="1">
    <source>
        <dbReference type="SAM" id="Phobius"/>
    </source>
</evidence>
<dbReference type="EMBL" id="WMIA01000014">
    <property type="protein sequence ID" value="MTF39564.1"/>
    <property type="molecule type" value="Genomic_DNA"/>
</dbReference>
<feature type="transmembrane region" description="Helical" evidence="1">
    <location>
        <begin position="56"/>
        <end position="77"/>
    </location>
</feature>
<name>A0A844GST0_9CHRO</name>
<comment type="caution">
    <text evidence="2">The sequence shown here is derived from an EMBL/GenBank/DDBJ whole genome shotgun (WGS) entry which is preliminary data.</text>
</comment>
<organism evidence="2 3">
    <name type="scientific">Cyanobacterium aponinum 0216</name>
    <dbReference type="NCBI Taxonomy" id="2676140"/>
    <lineage>
        <taxon>Bacteria</taxon>
        <taxon>Bacillati</taxon>
        <taxon>Cyanobacteriota</taxon>
        <taxon>Cyanophyceae</taxon>
        <taxon>Oscillatoriophycideae</taxon>
        <taxon>Chroococcales</taxon>
        <taxon>Geminocystaceae</taxon>
        <taxon>Cyanobacterium</taxon>
    </lineage>
</organism>
<protein>
    <recommendedName>
        <fullName evidence="4">Multisubunit sodium/proton antiporter, MrpF subunit</fullName>
    </recommendedName>
</protein>
<keyword evidence="1" id="KW-1133">Transmembrane helix</keyword>
<evidence type="ECO:0000313" key="3">
    <source>
        <dbReference type="Proteomes" id="UP000437131"/>
    </source>
</evidence>
<accession>A0A844GST0</accession>
<keyword evidence="1" id="KW-0812">Transmembrane</keyword>
<sequence length="82" mass="9242">MNIVIISMFLILLIPIYQAWQNEDIWQRMLAVSSISTKASIMILAISVFKDDWMMGVVGVLILTIGNAGLMLLAHLLKRLKL</sequence>
<evidence type="ECO:0008006" key="4">
    <source>
        <dbReference type="Google" id="ProtNLM"/>
    </source>
</evidence>
<keyword evidence="1" id="KW-0472">Membrane</keyword>